<dbReference type="EMBL" id="QORE01000192">
    <property type="protein sequence ID" value="RCI75333.1"/>
    <property type="molecule type" value="Genomic_DNA"/>
</dbReference>
<sequence length="659" mass="75631">MRPDKKTVTELFNDRQQYLIPLFQRGYVWSLNEQVQPLWEDLIDRLEAIVQHRTDAQAVGAGKLRPLRRHFLGTVVIGSLKGGSSDAVGNRDVIDGQQRITTLQILLLAFRDLVAPLGDDALSYDLKPLTQNIGKYRQASDTLKVLPTNVGRDVMQALAELGSVEKICERFPAKVGRQHQERPAMVRAYLFFHAMVACHLRGLRYDDPLPGAAADDDTRVVDVVMNSIDSDNQLKLPGAELPLDAERGHTLLAALREGFQIMSLELEDEDDPQIIFETLNARGAPLLPSDLIRNFIFLHATRNGEDVDELYREGWQHFDETVDTSTGKGAKFWKQQERQGRLKNSRLDLLLYHYVGMRKCEDLKVAHVFNEFKDWWQDEPRDTQHELARITHLAGYFQTFMVPGQASRFDLFCRRLKLLDVSTVTPLVLYLLEHHKPDSAEFLQAIGDLESYLVRRFICGYTTKSYNRTFLNRLLAEMVREQKTDAATLRDKLLSLQGESQCWPDDETFARDWCHRRLYQGRNTGKVRAVLEALELTMRGSKQESLVLPDGLTVEHVLPQKWQTNWPLADDTPENQEKRNRLLHSIGNLTLVTQAFNSALSNEPFAVKRQEIVTTSLLMLNTHFQRYDDNDAWDEDEIVSRADSLFAYALKIWPLPKTH</sequence>
<evidence type="ECO:0000259" key="2">
    <source>
        <dbReference type="Pfam" id="PF07510"/>
    </source>
</evidence>
<name>A0A367MEG8_PSEAI</name>
<dbReference type="Proteomes" id="UP000253594">
    <property type="component" value="Unassembled WGS sequence"/>
</dbReference>
<evidence type="ECO:0000313" key="4">
    <source>
        <dbReference type="Proteomes" id="UP000253594"/>
    </source>
</evidence>
<dbReference type="Pfam" id="PF07510">
    <property type="entry name" value="GmrSD_C"/>
    <property type="match status" value="1"/>
</dbReference>
<gene>
    <name evidence="3" type="ORF">DT376_08195</name>
</gene>
<evidence type="ECO:0000313" key="3">
    <source>
        <dbReference type="EMBL" id="RCI75333.1"/>
    </source>
</evidence>
<comment type="caution">
    <text evidence="3">The sequence shown here is derived from an EMBL/GenBank/DDBJ whole genome shotgun (WGS) entry which is preliminary data.</text>
</comment>
<dbReference type="InterPro" id="IPR011089">
    <property type="entry name" value="GmrSD_C"/>
</dbReference>
<dbReference type="AlphaFoldDB" id="A0A367MEG8"/>
<dbReference type="PANTHER" id="PTHR35149">
    <property type="entry name" value="SLL5132 PROTEIN"/>
    <property type="match status" value="1"/>
</dbReference>
<organism evidence="3 4">
    <name type="scientific">Pseudomonas aeruginosa</name>
    <dbReference type="NCBI Taxonomy" id="287"/>
    <lineage>
        <taxon>Bacteria</taxon>
        <taxon>Pseudomonadati</taxon>
        <taxon>Pseudomonadota</taxon>
        <taxon>Gammaproteobacteria</taxon>
        <taxon>Pseudomonadales</taxon>
        <taxon>Pseudomonadaceae</taxon>
        <taxon>Pseudomonas</taxon>
    </lineage>
</organism>
<feature type="domain" description="GmrSD restriction endonucleases C-terminal" evidence="2">
    <location>
        <begin position="503"/>
        <end position="646"/>
    </location>
</feature>
<feature type="domain" description="GmrSD restriction endonucleases N-terminal" evidence="1">
    <location>
        <begin position="9"/>
        <end position="297"/>
    </location>
</feature>
<accession>A0A367MEG8</accession>
<dbReference type="Pfam" id="PF03235">
    <property type="entry name" value="GmrSD_N"/>
    <property type="match status" value="1"/>
</dbReference>
<dbReference type="PANTHER" id="PTHR35149:SF1">
    <property type="entry name" value="DUF5655 DOMAIN-CONTAINING PROTEIN"/>
    <property type="match status" value="1"/>
</dbReference>
<dbReference type="RefSeq" id="WP_033976839.1">
    <property type="nucleotide sequence ID" value="NZ_CAADOD010000215.1"/>
</dbReference>
<protein>
    <submittedName>
        <fullName evidence="3">DUF262 domain-containing protein</fullName>
    </submittedName>
</protein>
<dbReference type="InterPro" id="IPR004919">
    <property type="entry name" value="GmrSD_N"/>
</dbReference>
<reference evidence="3 4" key="1">
    <citation type="submission" date="2018-07" db="EMBL/GenBank/DDBJ databases">
        <title>Mechanisms of high-level aminoglycoside resistance among Gram-negative pathogens in Brazil.</title>
        <authorList>
            <person name="Ballaben A.S."/>
            <person name="Darini A.L.C."/>
            <person name="Doi Y."/>
        </authorList>
    </citation>
    <scope>NUCLEOTIDE SEQUENCE [LARGE SCALE GENOMIC DNA]</scope>
    <source>
        <strain evidence="3 4">B2-305</strain>
    </source>
</reference>
<evidence type="ECO:0000259" key="1">
    <source>
        <dbReference type="Pfam" id="PF03235"/>
    </source>
</evidence>
<proteinExistence type="predicted"/>